<dbReference type="Proteomes" id="UP000029669">
    <property type="component" value="Chromosome"/>
</dbReference>
<reference evidence="2" key="1">
    <citation type="journal article" date="2015" name="Genome Announc.">
        <title>Whole-Genome Sequences of 80 Environmental and Clinical Isolates of Burkholderia pseudomallei.</title>
        <authorList>
            <person name="Johnson S.L."/>
            <person name="Baker A.L."/>
            <person name="Chain P.S."/>
            <person name="Currie B.J."/>
            <person name="Daligault H.E."/>
            <person name="Davenport K.W."/>
            <person name="Davis C.B."/>
            <person name="Inglis T.J."/>
            <person name="Kaestli M."/>
            <person name="Koren S."/>
            <person name="Mayo M."/>
            <person name="Merritt A.J."/>
            <person name="Price E.P."/>
            <person name="Sarovich D.S."/>
            <person name="Warner J."/>
            <person name="Rosovitz M.J."/>
        </authorList>
    </citation>
    <scope>NUCLEOTIDE SEQUENCE [LARGE SCALE GENOMIC DNA]</scope>
    <source>
        <strain evidence="2">DSM 2030</strain>
    </source>
</reference>
<keyword evidence="2" id="KW-1185">Reference proteome</keyword>
<dbReference type="STRING" id="2325.TKV_c06010"/>
<evidence type="ECO:0000313" key="1">
    <source>
        <dbReference type="EMBL" id="AIS51797.1"/>
    </source>
</evidence>
<dbReference type="EMBL" id="CP009170">
    <property type="protein sequence ID" value="AIS51797.1"/>
    <property type="molecule type" value="Genomic_DNA"/>
</dbReference>
<gene>
    <name evidence="1" type="ORF">TKV_c06010</name>
</gene>
<proteinExistence type="predicted"/>
<dbReference type="HOGENOM" id="CLU_3223217_0_0_9"/>
<dbReference type="KEGG" id="tki:TKV_c06010"/>
<organism evidence="1 2">
    <name type="scientific">Thermoanaerobacter kivui</name>
    <name type="common">Acetogenium kivui</name>
    <dbReference type="NCBI Taxonomy" id="2325"/>
    <lineage>
        <taxon>Bacteria</taxon>
        <taxon>Bacillati</taxon>
        <taxon>Bacillota</taxon>
        <taxon>Clostridia</taxon>
        <taxon>Thermoanaerobacterales</taxon>
        <taxon>Thermoanaerobacteraceae</taxon>
        <taxon>Thermoanaerobacter</taxon>
    </lineage>
</organism>
<sequence length="44" mass="5450">MIITKRVEQIQINRNHELWQYCDKICFATKNLYNYANYIIRQSL</sequence>
<evidence type="ECO:0008006" key="3">
    <source>
        <dbReference type="Google" id="ProtNLM"/>
    </source>
</evidence>
<dbReference type="eggNOG" id="COG0675">
    <property type="taxonomic scope" value="Bacteria"/>
</dbReference>
<dbReference type="AlphaFoldDB" id="A0A097APS8"/>
<evidence type="ECO:0000313" key="2">
    <source>
        <dbReference type="Proteomes" id="UP000029669"/>
    </source>
</evidence>
<accession>A0A097APS8</accession>
<protein>
    <recommendedName>
        <fullName evidence="3">Transposase</fullName>
    </recommendedName>
</protein>
<name>A0A097APS8_THEKI</name>